<dbReference type="EMBL" id="JAJFAZ020000001">
    <property type="protein sequence ID" value="KAI5354736.1"/>
    <property type="molecule type" value="Genomic_DNA"/>
</dbReference>
<evidence type="ECO:0000313" key="3">
    <source>
        <dbReference type="Proteomes" id="UP001054821"/>
    </source>
</evidence>
<proteinExistence type="predicted"/>
<feature type="coiled-coil region" evidence="1">
    <location>
        <begin position="70"/>
        <end position="163"/>
    </location>
</feature>
<reference evidence="2 3" key="1">
    <citation type="journal article" date="2022" name="G3 (Bethesda)">
        <title>Whole-genome sequence and methylome profiling of the almond [Prunus dulcis (Mill.) D.A. Webb] cultivar 'Nonpareil'.</title>
        <authorList>
            <person name="D'Amico-Willman K.M."/>
            <person name="Ouma W.Z."/>
            <person name="Meulia T."/>
            <person name="Sideli G.M."/>
            <person name="Gradziel T.M."/>
            <person name="Fresnedo-Ramirez J."/>
        </authorList>
    </citation>
    <scope>NUCLEOTIDE SEQUENCE [LARGE SCALE GENOMIC DNA]</scope>
    <source>
        <strain evidence="2">Clone GOH B32 T37-40</strain>
    </source>
</reference>
<name>A0AAD5F638_PRUDU</name>
<organism evidence="2 3">
    <name type="scientific">Prunus dulcis</name>
    <name type="common">Almond</name>
    <name type="synonym">Amygdalus dulcis</name>
    <dbReference type="NCBI Taxonomy" id="3755"/>
    <lineage>
        <taxon>Eukaryota</taxon>
        <taxon>Viridiplantae</taxon>
        <taxon>Streptophyta</taxon>
        <taxon>Embryophyta</taxon>
        <taxon>Tracheophyta</taxon>
        <taxon>Spermatophyta</taxon>
        <taxon>Magnoliopsida</taxon>
        <taxon>eudicotyledons</taxon>
        <taxon>Gunneridae</taxon>
        <taxon>Pentapetalae</taxon>
        <taxon>rosids</taxon>
        <taxon>fabids</taxon>
        <taxon>Rosales</taxon>
        <taxon>Rosaceae</taxon>
        <taxon>Amygdaloideae</taxon>
        <taxon>Amygdaleae</taxon>
        <taxon>Prunus</taxon>
    </lineage>
</organism>
<dbReference type="Gene3D" id="1.10.287.1490">
    <property type="match status" value="1"/>
</dbReference>
<dbReference type="Proteomes" id="UP001054821">
    <property type="component" value="Chromosome 1"/>
</dbReference>
<evidence type="ECO:0000313" key="2">
    <source>
        <dbReference type="EMBL" id="KAI5354736.1"/>
    </source>
</evidence>
<accession>A0AAD5F638</accession>
<comment type="caution">
    <text evidence="2">The sequence shown here is derived from an EMBL/GenBank/DDBJ whole genome shotgun (WGS) entry which is preliminary data.</text>
</comment>
<keyword evidence="3" id="KW-1185">Reference proteome</keyword>
<dbReference type="PANTHER" id="PTHR43939:SF50">
    <property type="entry name" value="NUCLEOPORIN"/>
    <property type="match status" value="1"/>
</dbReference>
<keyword evidence="1" id="KW-0175">Coiled coil</keyword>
<gene>
    <name evidence="2" type="ORF">L3X38_007631</name>
</gene>
<protein>
    <submittedName>
        <fullName evidence="2">Uncharacterized protein</fullName>
    </submittedName>
</protein>
<dbReference type="PANTHER" id="PTHR43939">
    <property type="entry name" value="COILED-COIL DOMAIN-CONTAINING PROTEIN 158"/>
    <property type="match status" value="1"/>
</dbReference>
<dbReference type="AlphaFoldDB" id="A0AAD5F638"/>
<evidence type="ECO:0000256" key="1">
    <source>
        <dbReference type="SAM" id="Coils"/>
    </source>
</evidence>
<sequence>MKLSAGFWRAWLEGYSRAIQGLCGRGSMDGAQGNLGRALKNIAAGSFGILHTGAIRILRLEVIGLLWCAAEEIEDLMQGLDEEMVQMQGLTFKIKELEKVVEQKNLDLENLEASRWKVMKKLSVTVSKFDELHHLSANLLAEVEKLQSQLQDREAEISFLRQEVTRCTNDVLVASQTSNKRNSDEIHEGTRMTSEIMEVEPAKNNWAVSRTSIAPQVRSLRKGNSDQVAIAIDMDSEKTSRLGCHRWAPSPNYDYAFIGLLSWKLNLLFFYPS</sequence>